<keyword evidence="2" id="KW-0805">Transcription regulation</keyword>
<keyword evidence="3" id="KW-0731">Sigma factor</keyword>
<comment type="caution">
    <text evidence="7">The sequence shown here is derived from an EMBL/GenBank/DDBJ whole genome shotgun (WGS) entry which is preliminary data.</text>
</comment>
<evidence type="ECO:0000313" key="7">
    <source>
        <dbReference type="EMBL" id="MBB3927885.1"/>
    </source>
</evidence>
<dbReference type="Pfam" id="PF04542">
    <property type="entry name" value="Sigma70_r2"/>
    <property type="match status" value="1"/>
</dbReference>
<name>A0A7W6FRD2_9SPHN</name>
<dbReference type="SUPFAM" id="SSF88659">
    <property type="entry name" value="Sigma3 and sigma4 domains of RNA polymerase sigma factors"/>
    <property type="match status" value="1"/>
</dbReference>
<dbReference type="AlphaFoldDB" id="A0A7W6FRD2"/>
<dbReference type="Gene3D" id="1.10.10.10">
    <property type="entry name" value="Winged helix-like DNA-binding domain superfamily/Winged helix DNA-binding domain"/>
    <property type="match status" value="1"/>
</dbReference>
<sequence>MNDGLADRTDGELVALALGGREAAFAEIVSRHKQPLHRLIARIIGDDDEALDVLQDVFVAAHGSLRRFDMGRPMRAWLARIAINKARDWRRRRAVRRLIWAVLPIEHASDIADDQPAVDTLAADREELRQVGAAIATLPANLRETLVLRAIEGMSQAETAEALGISEKAVETRLYRARLRLAAEIDRQR</sequence>
<keyword evidence="8" id="KW-1185">Reference proteome</keyword>
<dbReference type="Pfam" id="PF08281">
    <property type="entry name" value="Sigma70_r4_2"/>
    <property type="match status" value="1"/>
</dbReference>
<dbReference type="InterPro" id="IPR013249">
    <property type="entry name" value="RNA_pol_sigma70_r4_t2"/>
</dbReference>
<evidence type="ECO:0000313" key="8">
    <source>
        <dbReference type="Proteomes" id="UP000571950"/>
    </source>
</evidence>
<dbReference type="SUPFAM" id="SSF88946">
    <property type="entry name" value="Sigma2 domain of RNA polymerase sigma factors"/>
    <property type="match status" value="1"/>
</dbReference>
<dbReference type="GO" id="GO:0006352">
    <property type="term" value="P:DNA-templated transcription initiation"/>
    <property type="evidence" value="ECO:0007669"/>
    <property type="project" value="InterPro"/>
</dbReference>
<dbReference type="Proteomes" id="UP000571950">
    <property type="component" value="Unassembled WGS sequence"/>
</dbReference>
<dbReference type="PANTHER" id="PTHR43133">
    <property type="entry name" value="RNA POLYMERASE ECF-TYPE SIGMA FACTO"/>
    <property type="match status" value="1"/>
</dbReference>
<dbReference type="RefSeq" id="WP_188073334.1">
    <property type="nucleotide sequence ID" value="NZ_BSPS01000005.1"/>
</dbReference>
<evidence type="ECO:0000259" key="6">
    <source>
        <dbReference type="Pfam" id="PF08281"/>
    </source>
</evidence>
<dbReference type="InterPro" id="IPR013325">
    <property type="entry name" value="RNA_pol_sigma_r2"/>
</dbReference>
<dbReference type="NCBIfam" id="TIGR02937">
    <property type="entry name" value="sigma70-ECF"/>
    <property type="match status" value="1"/>
</dbReference>
<keyword evidence="4" id="KW-0804">Transcription</keyword>
<gene>
    <name evidence="7" type="ORF">GGR43_003624</name>
</gene>
<feature type="domain" description="RNA polymerase sigma-70 region 2" evidence="5">
    <location>
        <begin position="29"/>
        <end position="94"/>
    </location>
</feature>
<feature type="domain" description="RNA polymerase sigma factor 70 region 4 type 2" evidence="6">
    <location>
        <begin position="129"/>
        <end position="181"/>
    </location>
</feature>
<dbReference type="InterPro" id="IPR039425">
    <property type="entry name" value="RNA_pol_sigma-70-like"/>
</dbReference>
<dbReference type="InterPro" id="IPR014284">
    <property type="entry name" value="RNA_pol_sigma-70_dom"/>
</dbReference>
<evidence type="ECO:0000259" key="5">
    <source>
        <dbReference type="Pfam" id="PF04542"/>
    </source>
</evidence>
<dbReference type="GO" id="GO:0016987">
    <property type="term" value="F:sigma factor activity"/>
    <property type="evidence" value="ECO:0007669"/>
    <property type="project" value="UniProtKB-KW"/>
</dbReference>
<proteinExistence type="inferred from homology"/>
<accession>A0A7W6FRD2</accession>
<dbReference type="InterPro" id="IPR036388">
    <property type="entry name" value="WH-like_DNA-bd_sf"/>
</dbReference>
<comment type="similarity">
    <text evidence="1">Belongs to the sigma-70 factor family. ECF subfamily.</text>
</comment>
<dbReference type="CDD" id="cd06171">
    <property type="entry name" value="Sigma70_r4"/>
    <property type="match status" value="1"/>
</dbReference>
<dbReference type="InterPro" id="IPR007627">
    <property type="entry name" value="RNA_pol_sigma70_r2"/>
</dbReference>
<dbReference type="Gene3D" id="1.10.1740.10">
    <property type="match status" value="1"/>
</dbReference>
<reference evidence="7 8" key="1">
    <citation type="submission" date="2020-08" db="EMBL/GenBank/DDBJ databases">
        <title>Genomic Encyclopedia of Type Strains, Phase IV (KMG-IV): sequencing the most valuable type-strain genomes for metagenomic binning, comparative biology and taxonomic classification.</title>
        <authorList>
            <person name="Goeker M."/>
        </authorList>
    </citation>
    <scope>NUCLEOTIDE SEQUENCE [LARGE SCALE GENOMIC DNA]</scope>
    <source>
        <strain evidence="7 8">DSM 26189</strain>
    </source>
</reference>
<dbReference type="InterPro" id="IPR013324">
    <property type="entry name" value="RNA_pol_sigma_r3/r4-like"/>
</dbReference>
<evidence type="ECO:0000256" key="2">
    <source>
        <dbReference type="ARBA" id="ARBA00023015"/>
    </source>
</evidence>
<evidence type="ECO:0000256" key="3">
    <source>
        <dbReference type="ARBA" id="ARBA00023082"/>
    </source>
</evidence>
<evidence type="ECO:0000256" key="4">
    <source>
        <dbReference type="ARBA" id="ARBA00023163"/>
    </source>
</evidence>
<protein>
    <submittedName>
        <fullName evidence="7">RNA polymerase sigma-70 factor (ECF subfamily)</fullName>
    </submittedName>
</protein>
<evidence type="ECO:0000256" key="1">
    <source>
        <dbReference type="ARBA" id="ARBA00010641"/>
    </source>
</evidence>
<organism evidence="7 8">
    <name type="scientific">Sphingobium jiangsuense</name>
    <dbReference type="NCBI Taxonomy" id="870476"/>
    <lineage>
        <taxon>Bacteria</taxon>
        <taxon>Pseudomonadati</taxon>
        <taxon>Pseudomonadota</taxon>
        <taxon>Alphaproteobacteria</taxon>
        <taxon>Sphingomonadales</taxon>
        <taxon>Sphingomonadaceae</taxon>
        <taxon>Sphingobium</taxon>
    </lineage>
</organism>
<dbReference type="PANTHER" id="PTHR43133:SF51">
    <property type="entry name" value="RNA POLYMERASE SIGMA FACTOR"/>
    <property type="match status" value="1"/>
</dbReference>
<dbReference type="EMBL" id="JACIDT010000016">
    <property type="protein sequence ID" value="MBB3927885.1"/>
    <property type="molecule type" value="Genomic_DNA"/>
</dbReference>
<dbReference type="GO" id="GO:0003677">
    <property type="term" value="F:DNA binding"/>
    <property type="evidence" value="ECO:0007669"/>
    <property type="project" value="InterPro"/>
</dbReference>